<dbReference type="InterPro" id="IPR024311">
    <property type="entry name" value="Lipocalin-like"/>
</dbReference>
<reference evidence="3" key="1">
    <citation type="submission" date="2020-10" db="EMBL/GenBank/DDBJ databases">
        <authorList>
            <person name="Gilroy R."/>
        </authorList>
    </citation>
    <scope>NUCLEOTIDE SEQUENCE</scope>
    <source>
        <strain evidence="3">ChiHecec2B26-709</strain>
    </source>
</reference>
<organism evidence="3 4">
    <name type="scientific">Candidatus Cryptobacteroides merdipullorum</name>
    <dbReference type="NCBI Taxonomy" id="2840771"/>
    <lineage>
        <taxon>Bacteria</taxon>
        <taxon>Pseudomonadati</taxon>
        <taxon>Bacteroidota</taxon>
        <taxon>Bacteroidia</taxon>
        <taxon>Bacteroidales</taxon>
        <taxon>Candidatus Cryptobacteroides</taxon>
    </lineage>
</organism>
<dbReference type="Proteomes" id="UP000886881">
    <property type="component" value="Unassembled WGS sequence"/>
</dbReference>
<dbReference type="PROSITE" id="PS51257">
    <property type="entry name" value="PROKAR_LIPOPROTEIN"/>
    <property type="match status" value="1"/>
</dbReference>
<dbReference type="Gene3D" id="2.40.128.340">
    <property type="match status" value="1"/>
</dbReference>
<feature type="signal peptide" evidence="1">
    <location>
        <begin position="1"/>
        <end position="21"/>
    </location>
</feature>
<dbReference type="EMBL" id="DVLC01000019">
    <property type="protein sequence ID" value="HIT46404.1"/>
    <property type="molecule type" value="Genomic_DNA"/>
</dbReference>
<evidence type="ECO:0000313" key="3">
    <source>
        <dbReference type="EMBL" id="HIT46404.1"/>
    </source>
</evidence>
<protein>
    <recommendedName>
        <fullName evidence="2">Lipocalin-like domain-containing protein</fullName>
    </recommendedName>
</protein>
<dbReference type="Pfam" id="PF13944">
    <property type="entry name" value="Calycin_like"/>
    <property type="match status" value="1"/>
</dbReference>
<feature type="chain" id="PRO_5039259123" description="Lipocalin-like domain-containing protein" evidence="1">
    <location>
        <begin position="22"/>
        <end position="151"/>
    </location>
</feature>
<evidence type="ECO:0000313" key="4">
    <source>
        <dbReference type="Proteomes" id="UP000886881"/>
    </source>
</evidence>
<keyword evidence="1" id="KW-0732">Signal</keyword>
<evidence type="ECO:0000256" key="1">
    <source>
        <dbReference type="SAM" id="SignalP"/>
    </source>
</evidence>
<reference evidence="3" key="2">
    <citation type="journal article" date="2021" name="PeerJ">
        <title>Extensive microbial diversity within the chicken gut microbiome revealed by metagenomics and culture.</title>
        <authorList>
            <person name="Gilroy R."/>
            <person name="Ravi A."/>
            <person name="Getino M."/>
            <person name="Pursley I."/>
            <person name="Horton D.L."/>
            <person name="Alikhan N.F."/>
            <person name="Baker D."/>
            <person name="Gharbi K."/>
            <person name="Hall N."/>
            <person name="Watson M."/>
            <person name="Adriaenssens E.M."/>
            <person name="Foster-Nyarko E."/>
            <person name="Jarju S."/>
            <person name="Secka A."/>
            <person name="Antonio M."/>
            <person name="Oren A."/>
            <person name="Chaudhuri R.R."/>
            <person name="La Ragione R."/>
            <person name="Hildebrand F."/>
            <person name="Pallen M.J."/>
        </authorList>
    </citation>
    <scope>NUCLEOTIDE SEQUENCE</scope>
    <source>
        <strain evidence="3">ChiHecec2B26-709</strain>
    </source>
</reference>
<gene>
    <name evidence="3" type="ORF">IAC35_00935</name>
</gene>
<accession>A0A9D1KHN0</accession>
<sequence>MKTKFLSIIALAAFGIVAASACNKPGTETDIAAEVAGSYTGTTSASFQYSPDPMVTENETFTLTAAGEDLVNVSYESATWGSFTFEGVAVSGADPYTLAGEGTTLMGMGDTKNEYAATFEGTIGKKAGTAEFLITVPAVMGGLTIEFTLAE</sequence>
<comment type="caution">
    <text evidence="3">The sequence shown here is derived from an EMBL/GenBank/DDBJ whole genome shotgun (WGS) entry which is preliminary data.</text>
</comment>
<name>A0A9D1KHN0_9BACT</name>
<evidence type="ECO:0000259" key="2">
    <source>
        <dbReference type="Pfam" id="PF13944"/>
    </source>
</evidence>
<dbReference type="AlphaFoldDB" id="A0A9D1KHN0"/>
<proteinExistence type="predicted"/>
<feature type="domain" description="Lipocalin-like" evidence="2">
    <location>
        <begin position="35"/>
        <end position="146"/>
    </location>
</feature>